<name>A0AA88DP62_FICCA</name>
<accession>A0AA88DP62</accession>
<evidence type="ECO:0000313" key="2">
    <source>
        <dbReference type="Proteomes" id="UP001187192"/>
    </source>
</evidence>
<reference evidence="1" key="1">
    <citation type="submission" date="2023-07" db="EMBL/GenBank/DDBJ databases">
        <title>draft genome sequence of fig (Ficus carica).</title>
        <authorList>
            <person name="Takahashi T."/>
            <person name="Nishimura K."/>
        </authorList>
    </citation>
    <scope>NUCLEOTIDE SEQUENCE</scope>
</reference>
<protein>
    <submittedName>
        <fullName evidence="1">Uncharacterized protein</fullName>
    </submittedName>
</protein>
<gene>
    <name evidence="1" type="ORF">TIFTF001_028055</name>
</gene>
<keyword evidence="2" id="KW-1185">Reference proteome</keyword>
<dbReference type="AlphaFoldDB" id="A0AA88DP62"/>
<organism evidence="1 2">
    <name type="scientific">Ficus carica</name>
    <name type="common">Common fig</name>
    <dbReference type="NCBI Taxonomy" id="3494"/>
    <lineage>
        <taxon>Eukaryota</taxon>
        <taxon>Viridiplantae</taxon>
        <taxon>Streptophyta</taxon>
        <taxon>Embryophyta</taxon>
        <taxon>Tracheophyta</taxon>
        <taxon>Spermatophyta</taxon>
        <taxon>Magnoliopsida</taxon>
        <taxon>eudicotyledons</taxon>
        <taxon>Gunneridae</taxon>
        <taxon>Pentapetalae</taxon>
        <taxon>rosids</taxon>
        <taxon>fabids</taxon>
        <taxon>Rosales</taxon>
        <taxon>Moraceae</taxon>
        <taxon>Ficeae</taxon>
        <taxon>Ficus</taxon>
    </lineage>
</organism>
<dbReference type="EMBL" id="BTGU01000082">
    <property type="protein sequence ID" value="GMN58959.1"/>
    <property type="molecule type" value="Genomic_DNA"/>
</dbReference>
<dbReference type="Proteomes" id="UP001187192">
    <property type="component" value="Unassembled WGS sequence"/>
</dbReference>
<comment type="caution">
    <text evidence="1">The sequence shown here is derived from an EMBL/GenBank/DDBJ whole genome shotgun (WGS) entry which is preliminary data.</text>
</comment>
<sequence length="114" mass="12374">MKSALSLLPLKASPSDQAPSSFYAASLQSRPANPLRSALHSLHGSISDMDKRLMNPAEVVRLFTFAIDIAAYASSIGAVTCPESDETDHDEKRFISPKMPLMAHDFAKVDTLKV</sequence>
<evidence type="ECO:0000313" key="1">
    <source>
        <dbReference type="EMBL" id="GMN58959.1"/>
    </source>
</evidence>
<proteinExistence type="predicted"/>